<dbReference type="InterPro" id="IPR002909">
    <property type="entry name" value="IPT_dom"/>
</dbReference>
<dbReference type="EMBL" id="JAEDAE010000018">
    <property type="protein sequence ID" value="MBH8560585.1"/>
    <property type="molecule type" value="Genomic_DNA"/>
</dbReference>
<feature type="domain" description="IPT/TIG" evidence="2">
    <location>
        <begin position="781"/>
        <end position="860"/>
    </location>
</feature>
<comment type="caution">
    <text evidence="3">The sequence shown here is derived from an EMBL/GenBank/DDBJ whole genome shotgun (WGS) entry which is preliminary data.</text>
</comment>
<dbReference type="InterPro" id="IPR024079">
    <property type="entry name" value="MetalloPept_cat_dom_sf"/>
</dbReference>
<sequence>MTQPYFRWPNTQRLATVAAGSSRGRVGTLLLALGLTFGAKAQQATPQFFQTDAEARSAASASPLSAALFHSQPLTLDVNGLRAALATAPLETRTDAAPLVLALPLPNGSTGRFALREAPIMEPALAAQFPAIKTYAGVGLDDASASVRLDLSPQGFHAQVLTGAGKSFYIDPVTRTDTRHYLAFYKTDMNRAAPAAGPIPSCDFQLTPADKQAAATRLAAAAAGSSATALSSGPQLRTYRLALANTPEYALTKGNTTAGVIAGEVATVNRVVGVYEKELAVRMVLVANNNQLVFLSGTGPQPPTAYTNSDGAAMLTQNQSNINAIIGTANYDIGHVVSTGGGGIAGLGVVCGTRKAQGVTGSPSPVGDAFDIDYVAHEMGHQFAGNHPFNGNAGSCAGGNRNASTAWEPGSGTTIMAYAGICLPSNDLQPHSDPTFHTGNYQEMRAFIDGTTCSTATATGNTAPVVTAPAGGKTLPVGTPFKLTATATDAENDALTYMWEEMDLGAQQAPNDAQVAGQNVPLFRSFVPLTSGTRYFPRLTDLVNNTTVIGERLPTVTRTLSFRCTARDEHSGPAGVIGGVNYSSLVNLNVSSASGPFVVQAPNTAVTWTGGAAQTVTWDVAGTTNAPVSCATVNILLSLDGGLTYPTTLATAVPNNGSAVVIAPTLSANQTQARIMVEAADNYFFDISNTNFTITTPAPGPTITSFTPTGGLAGTVVTVLGSNFTGTTAVAFNGTTAASFTVVSATQLTATVAAGTTTGPITVTAPTGTATSATPFVVGAPPVITSFTPTTGPVGTVVTITGTSFTLASQVKFNNTVAPTFTVVSSTQITATVPAGASTGPIAVTTPVGTGVSTSNFVVIPAPIISSFTPANGVVGTVVVITGLNFTGATQVTFNGTVAPTFTVNSGTQITVTVPAGVTSGFITVTGPGGTGTSTTAFTVPPANDACSGAIALTCGQSVTGTTVGSTATGDPTGSCTAISVDGAGVFYSIVGTGANITVSTCNAATNFDTKLFVYSGTCGSYTCVGANDDAANCSANSLASTVTFSSAFGTTYYVFVSGYRGTGAIAAGNFVLSTTCATPPPTPTLISLTPNAGPIASGVVLTGTNFTGATRVTFNGVATASVAVIDAQTIAVTVPNGATTGNVVVYAGNGIASNGLLFTVTTPVPTISRIAPPSGATGTTVTLTGTGFGGATSVTFNGVAATTFNVTSATSMTAVVPATATTGNVIVTTAGGASNGVLFTVVPPAPTIASMTPSTGAVGTYVTITGTNLTGATSLTLNGVAITNFTVVNGTTITFFVPAGATTGNVVVTTAGGPSTTTNVYTVTTGLATAKANQSEFSVWPNPVAGKATLHVALTAPAAKASATLRNVLGQLVATRAFSGSATELPTTGLATGTYLLTVQAEGNAPSIQRVVVE</sequence>
<dbReference type="InterPro" id="IPR052014">
    <property type="entry name" value="Dictyostelium_Tiger"/>
</dbReference>
<gene>
    <name evidence="3" type="ORF">I7X13_21195</name>
</gene>
<dbReference type="Gene3D" id="2.60.40.10">
    <property type="entry name" value="Immunoglobulins"/>
    <property type="match status" value="6"/>
</dbReference>
<evidence type="ECO:0000313" key="4">
    <source>
        <dbReference type="Proteomes" id="UP000625631"/>
    </source>
</evidence>
<evidence type="ECO:0000259" key="2">
    <source>
        <dbReference type="SMART" id="SM00429"/>
    </source>
</evidence>
<dbReference type="Pfam" id="PF13583">
    <property type="entry name" value="Reprolysin_4"/>
    <property type="match status" value="1"/>
</dbReference>
<evidence type="ECO:0000313" key="3">
    <source>
        <dbReference type="EMBL" id="MBH8560585.1"/>
    </source>
</evidence>
<feature type="domain" description="IPT/TIG" evidence="2">
    <location>
        <begin position="862"/>
        <end position="941"/>
    </location>
</feature>
<reference evidence="3 4" key="1">
    <citation type="submission" date="2020-12" db="EMBL/GenBank/DDBJ databases">
        <title>Hymenobacter sp.</title>
        <authorList>
            <person name="Kim M.K."/>
        </authorList>
    </citation>
    <scope>NUCLEOTIDE SEQUENCE [LARGE SCALE GENOMIC DNA]</scope>
    <source>
        <strain evidence="3 4">BT442</strain>
    </source>
</reference>
<dbReference type="RefSeq" id="WP_198077029.1">
    <property type="nucleotide sequence ID" value="NZ_JAEDAE010000018.1"/>
</dbReference>
<organism evidence="3 4">
    <name type="scientific">Hymenobacter negativus</name>
    <dbReference type="NCBI Taxonomy" id="2795026"/>
    <lineage>
        <taxon>Bacteria</taxon>
        <taxon>Pseudomonadati</taxon>
        <taxon>Bacteroidota</taxon>
        <taxon>Cytophagia</taxon>
        <taxon>Cytophagales</taxon>
        <taxon>Hymenobacteraceae</taxon>
        <taxon>Hymenobacter</taxon>
    </lineage>
</organism>
<keyword evidence="1" id="KW-0325">Glycoprotein</keyword>
<dbReference type="SUPFAM" id="SSF81296">
    <property type="entry name" value="E set domains"/>
    <property type="match status" value="6"/>
</dbReference>
<dbReference type="InterPro" id="IPR014756">
    <property type="entry name" value="Ig_E-set"/>
</dbReference>
<dbReference type="CDD" id="cd00102">
    <property type="entry name" value="IPT"/>
    <property type="match status" value="4"/>
</dbReference>
<feature type="domain" description="IPT/TIG" evidence="2">
    <location>
        <begin position="700"/>
        <end position="779"/>
    </location>
</feature>
<feature type="domain" description="IPT/TIG" evidence="2">
    <location>
        <begin position="1083"/>
        <end position="1162"/>
    </location>
</feature>
<keyword evidence="4" id="KW-1185">Reference proteome</keyword>
<dbReference type="InterPro" id="IPR013783">
    <property type="entry name" value="Ig-like_fold"/>
</dbReference>
<proteinExistence type="predicted"/>
<name>A0ABS0QD23_9BACT</name>
<dbReference type="Proteomes" id="UP000625631">
    <property type="component" value="Unassembled WGS sequence"/>
</dbReference>
<dbReference type="Pfam" id="PF01833">
    <property type="entry name" value="TIG"/>
    <property type="match status" value="6"/>
</dbReference>
<accession>A0ABS0QD23</accession>
<dbReference type="SMART" id="SM00429">
    <property type="entry name" value="IPT"/>
    <property type="match status" value="6"/>
</dbReference>
<feature type="domain" description="IPT/TIG" evidence="2">
    <location>
        <begin position="1165"/>
        <end position="1243"/>
    </location>
</feature>
<dbReference type="Pfam" id="PF18962">
    <property type="entry name" value="Por_Secre_tail"/>
    <property type="match status" value="1"/>
</dbReference>
<dbReference type="PANTHER" id="PTHR31341">
    <property type="entry name" value="IPT/TIG DOMAIN-CONTAINING PROTEIN-RELATED-RELATED"/>
    <property type="match status" value="1"/>
</dbReference>
<dbReference type="Gene3D" id="3.40.390.10">
    <property type="entry name" value="Collagenase (Catalytic Domain)"/>
    <property type="match status" value="1"/>
</dbReference>
<protein>
    <submittedName>
        <fullName evidence="3">IPT/TIG domain-containing protein</fullName>
    </submittedName>
</protein>
<dbReference type="InterPro" id="IPR026444">
    <property type="entry name" value="Secre_tail"/>
</dbReference>
<dbReference type="PANTHER" id="PTHR31341:SF4">
    <property type="entry name" value="IPT_TIG DOMAIN-CONTAINING PROTEIN-RELATED"/>
    <property type="match status" value="1"/>
</dbReference>
<feature type="domain" description="IPT/TIG" evidence="2">
    <location>
        <begin position="1246"/>
        <end position="1325"/>
    </location>
</feature>
<dbReference type="SUPFAM" id="SSF55486">
    <property type="entry name" value="Metalloproteases ('zincins'), catalytic domain"/>
    <property type="match status" value="1"/>
</dbReference>
<evidence type="ECO:0000256" key="1">
    <source>
        <dbReference type="ARBA" id="ARBA00023180"/>
    </source>
</evidence>